<evidence type="ECO:0000313" key="2">
    <source>
        <dbReference type="EMBL" id="RBL89319.1"/>
    </source>
</evidence>
<name>A0A365XSJ1_9BACT</name>
<protein>
    <recommendedName>
        <fullName evidence="4">DUF1772 domain-containing protein</fullName>
    </recommendedName>
</protein>
<proteinExistence type="predicted"/>
<dbReference type="RefSeq" id="WP_113618062.1">
    <property type="nucleotide sequence ID" value="NZ_QFFJ01000002.1"/>
</dbReference>
<dbReference type="EMBL" id="QFFJ01000002">
    <property type="protein sequence ID" value="RBL89319.1"/>
    <property type="molecule type" value="Genomic_DNA"/>
</dbReference>
<keyword evidence="3" id="KW-1185">Reference proteome</keyword>
<evidence type="ECO:0000256" key="1">
    <source>
        <dbReference type="SAM" id="Phobius"/>
    </source>
</evidence>
<feature type="transmembrane region" description="Helical" evidence="1">
    <location>
        <begin position="80"/>
        <end position="100"/>
    </location>
</feature>
<keyword evidence="1" id="KW-1133">Transmembrane helix</keyword>
<dbReference type="OrthoDB" id="663522at2"/>
<evidence type="ECO:0008006" key="4">
    <source>
        <dbReference type="Google" id="ProtNLM"/>
    </source>
</evidence>
<reference evidence="2 3" key="1">
    <citation type="submission" date="2018-05" db="EMBL/GenBank/DDBJ databases">
        <title>Chitinophaga sp. K3CV102501T nov., isolated from isolated from a monsoon evergreen broad-leaved forest soil.</title>
        <authorList>
            <person name="Lv Y."/>
        </authorList>
    </citation>
    <scope>NUCLEOTIDE SEQUENCE [LARGE SCALE GENOMIC DNA]</scope>
    <source>
        <strain evidence="2 3">GDMCC 1.1325</strain>
    </source>
</reference>
<dbReference type="AlphaFoldDB" id="A0A365XSJ1"/>
<evidence type="ECO:0000313" key="3">
    <source>
        <dbReference type="Proteomes" id="UP000253410"/>
    </source>
</evidence>
<sequence length="153" mass="17530">MNTIALWTATIVATLIFIAGSYERLFRIPKWFENPPHSFGLINQQTKNSSKFWIPLQISFLLSFITTLITNWTLPAVRLYLLFTLASFLLVAIPTATYFVREILAFAKMSADTPATPELLKRSKTWLTWTTSRNLLQLISLLTLIMALKALYK</sequence>
<feature type="transmembrane region" description="Helical" evidence="1">
    <location>
        <begin position="6"/>
        <end position="22"/>
    </location>
</feature>
<dbReference type="Proteomes" id="UP000253410">
    <property type="component" value="Unassembled WGS sequence"/>
</dbReference>
<organism evidence="2 3">
    <name type="scientific">Chitinophaga flava</name>
    <dbReference type="NCBI Taxonomy" id="2259036"/>
    <lineage>
        <taxon>Bacteria</taxon>
        <taxon>Pseudomonadati</taxon>
        <taxon>Bacteroidota</taxon>
        <taxon>Chitinophagia</taxon>
        <taxon>Chitinophagales</taxon>
        <taxon>Chitinophagaceae</taxon>
        <taxon>Chitinophaga</taxon>
    </lineage>
</organism>
<accession>A0A365XSJ1</accession>
<keyword evidence="1" id="KW-0812">Transmembrane</keyword>
<comment type="caution">
    <text evidence="2">The sequence shown here is derived from an EMBL/GenBank/DDBJ whole genome shotgun (WGS) entry which is preliminary data.</text>
</comment>
<feature type="transmembrane region" description="Helical" evidence="1">
    <location>
        <begin position="52"/>
        <end position="74"/>
    </location>
</feature>
<keyword evidence="1" id="KW-0472">Membrane</keyword>
<gene>
    <name evidence="2" type="ORF">DF182_22620</name>
</gene>